<accession>A0AAF0U4A0</accession>
<reference evidence="1" key="1">
    <citation type="submission" date="2023-08" db="EMBL/GenBank/DDBJ databases">
        <title>A de novo genome assembly of Solanum verrucosum Schlechtendal, a Mexican diploid species geographically isolated from the other diploid A-genome species in potato relatives.</title>
        <authorList>
            <person name="Hosaka K."/>
        </authorList>
    </citation>
    <scope>NUCLEOTIDE SEQUENCE</scope>
    <source>
        <tissue evidence="1">Young leaves</tissue>
    </source>
</reference>
<name>A0AAF0U4A0_SOLVR</name>
<evidence type="ECO:0000313" key="1">
    <source>
        <dbReference type="EMBL" id="WMV38964.1"/>
    </source>
</evidence>
<keyword evidence="2" id="KW-1185">Reference proteome</keyword>
<gene>
    <name evidence="1" type="ORF">MTR67_032349</name>
</gene>
<dbReference type="Proteomes" id="UP001234989">
    <property type="component" value="Chromosome 7"/>
</dbReference>
<organism evidence="1 2">
    <name type="scientific">Solanum verrucosum</name>
    <dbReference type="NCBI Taxonomy" id="315347"/>
    <lineage>
        <taxon>Eukaryota</taxon>
        <taxon>Viridiplantae</taxon>
        <taxon>Streptophyta</taxon>
        <taxon>Embryophyta</taxon>
        <taxon>Tracheophyta</taxon>
        <taxon>Spermatophyta</taxon>
        <taxon>Magnoliopsida</taxon>
        <taxon>eudicotyledons</taxon>
        <taxon>Gunneridae</taxon>
        <taxon>Pentapetalae</taxon>
        <taxon>asterids</taxon>
        <taxon>lamiids</taxon>
        <taxon>Solanales</taxon>
        <taxon>Solanaceae</taxon>
        <taxon>Solanoideae</taxon>
        <taxon>Solaneae</taxon>
        <taxon>Solanum</taxon>
    </lineage>
</organism>
<dbReference type="AlphaFoldDB" id="A0AAF0U4A0"/>
<dbReference type="EMBL" id="CP133618">
    <property type="protein sequence ID" value="WMV38964.1"/>
    <property type="molecule type" value="Genomic_DNA"/>
</dbReference>
<evidence type="ECO:0000313" key="2">
    <source>
        <dbReference type="Proteomes" id="UP001234989"/>
    </source>
</evidence>
<protein>
    <submittedName>
        <fullName evidence="1">Uncharacterized protein</fullName>
    </submittedName>
</protein>
<proteinExistence type="predicted"/>
<sequence length="17" mass="2032">MHWMLILVTSVCIIIRC</sequence>